<dbReference type="GO" id="GO:0005886">
    <property type="term" value="C:plasma membrane"/>
    <property type="evidence" value="ECO:0007669"/>
    <property type="project" value="UniProtKB-SubCell"/>
</dbReference>
<evidence type="ECO:0000256" key="3">
    <source>
        <dbReference type="ARBA" id="ARBA00022448"/>
    </source>
</evidence>
<name>E4RMD8_HALHG</name>
<keyword evidence="10" id="KW-1185">Reference proteome</keyword>
<feature type="transmembrane region" description="Helical" evidence="8">
    <location>
        <begin position="70"/>
        <end position="95"/>
    </location>
</feature>
<dbReference type="STRING" id="656519.Halsa_1028"/>
<dbReference type="EMBL" id="CP002304">
    <property type="protein sequence ID" value="ADQ14469.1"/>
    <property type="molecule type" value="Genomic_DNA"/>
</dbReference>
<reference evidence="9 10" key="1">
    <citation type="submission" date="2010-11" db="EMBL/GenBank/DDBJ databases">
        <title>Complete sequence of Halanaerobium sp. sapolanicus.</title>
        <authorList>
            <consortium name="US DOE Joint Genome Institute"/>
            <person name="Lucas S."/>
            <person name="Copeland A."/>
            <person name="Lapidus A."/>
            <person name="Cheng J.-F."/>
            <person name="Bruce D."/>
            <person name="Goodwin L."/>
            <person name="Pitluck S."/>
            <person name="Davenport K."/>
            <person name="Detter J.C."/>
            <person name="Han C."/>
            <person name="Tapia R."/>
            <person name="Land M."/>
            <person name="Hauser L."/>
            <person name="Jeffries C."/>
            <person name="Kyrpides N."/>
            <person name="Ivanova N."/>
            <person name="Mikhailova N."/>
            <person name="Begemann M.B."/>
            <person name="Mormile M.R."/>
            <person name="Wall J.D."/>
            <person name="Elias D.A."/>
            <person name="Woyke T."/>
        </authorList>
    </citation>
    <scope>NUCLEOTIDE SEQUENCE [LARGE SCALE GENOMIC DNA]</scope>
    <source>
        <strain evidence="10">sapolanicus</strain>
    </source>
</reference>
<evidence type="ECO:0000256" key="2">
    <source>
        <dbReference type="ARBA" id="ARBA00009773"/>
    </source>
</evidence>
<evidence type="ECO:0000256" key="6">
    <source>
        <dbReference type="ARBA" id="ARBA00022989"/>
    </source>
</evidence>
<feature type="transmembrane region" description="Helical" evidence="8">
    <location>
        <begin position="311"/>
        <end position="338"/>
    </location>
</feature>
<dbReference type="KEGG" id="has:Halsa_1028"/>
<dbReference type="eggNOG" id="COG0628">
    <property type="taxonomic scope" value="Bacteria"/>
</dbReference>
<feature type="transmembrane region" description="Helical" evidence="8">
    <location>
        <begin position="160"/>
        <end position="178"/>
    </location>
</feature>
<dbReference type="Proteomes" id="UP000007434">
    <property type="component" value="Chromosome"/>
</dbReference>
<feature type="transmembrane region" description="Helical" evidence="8">
    <location>
        <begin position="36"/>
        <end position="58"/>
    </location>
</feature>
<accession>E4RMD8</accession>
<dbReference type="RefSeq" id="WP_013405559.1">
    <property type="nucleotide sequence ID" value="NC_014654.1"/>
</dbReference>
<evidence type="ECO:0000256" key="5">
    <source>
        <dbReference type="ARBA" id="ARBA00022692"/>
    </source>
</evidence>
<dbReference type="OrthoDB" id="9793390at2"/>
<comment type="similarity">
    <text evidence="2">Belongs to the autoinducer-2 exporter (AI-2E) (TC 2.A.86) family.</text>
</comment>
<keyword evidence="3" id="KW-0813">Transport</keyword>
<sequence length="348" mass="39451">MFQNRFFKFTAAIIMLLLIFFIITQLPQLINFLKGVFQLVIIPSLLGIFIYYLLRPLVRFLHKYIKYKNLSILLTITALLILISFITYFAGNIIYTEIQRLIRFLSDYENIAIRISELISDIEEIGFLEELDIESRLIQFARNVGNRLTDYDFVGIFDSLAQMFTIVFLTPFIVIYFLKDDKLLFEKLIKLVPKDNQETVKVIFKKIDRIFGVYMPSQLLVGAISGTIMFIGYTFIGMPNALGLSFILAIASIIPVIGPAIGVSPAVFIALTTSWVMLIQVAVLMTIVQLFENNVVRPILQGGMLNTHPIAIIFSIVIATLLFGILGALVAVPIYVSIRESSKVILNR</sequence>
<dbReference type="GO" id="GO:0055085">
    <property type="term" value="P:transmembrane transport"/>
    <property type="evidence" value="ECO:0007669"/>
    <property type="project" value="TreeGrafter"/>
</dbReference>
<protein>
    <recommendedName>
        <fullName evidence="11">AI-2E family transporter</fullName>
    </recommendedName>
</protein>
<feature type="transmembrane region" description="Helical" evidence="8">
    <location>
        <begin position="268"/>
        <end position="291"/>
    </location>
</feature>
<evidence type="ECO:0000256" key="7">
    <source>
        <dbReference type="ARBA" id="ARBA00023136"/>
    </source>
</evidence>
<feature type="transmembrane region" description="Helical" evidence="8">
    <location>
        <begin position="242"/>
        <end position="261"/>
    </location>
</feature>
<proteinExistence type="inferred from homology"/>
<evidence type="ECO:0000256" key="4">
    <source>
        <dbReference type="ARBA" id="ARBA00022475"/>
    </source>
</evidence>
<evidence type="ECO:0000313" key="10">
    <source>
        <dbReference type="Proteomes" id="UP000007434"/>
    </source>
</evidence>
<dbReference type="Pfam" id="PF01594">
    <property type="entry name" value="AI-2E_transport"/>
    <property type="match status" value="1"/>
</dbReference>
<keyword evidence="4" id="KW-1003">Cell membrane</keyword>
<dbReference type="InterPro" id="IPR002549">
    <property type="entry name" value="AI-2E-like"/>
</dbReference>
<evidence type="ECO:0000313" key="9">
    <source>
        <dbReference type="EMBL" id="ADQ14469.1"/>
    </source>
</evidence>
<evidence type="ECO:0000256" key="8">
    <source>
        <dbReference type="SAM" id="Phobius"/>
    </source>
</evidence>
<gene>
    <name evidence="9" type="ordered locus">Halsa_1028</name>
</gene>
<feature type="transmembrane region" description="Helical" evidence="8">
    <location>
        <begin position="211"/>
        <end position="236"/>
    </location>
</feature>
<organism evidence="9 10">
    <name type="scientific">Halanaerobium hydrogeniformans</name>
    <name type="common">Halanaerobium sp. (strain sapolanicus)</name>
    <dbReference type="NCBI Taxonomy" id="656519"/>
    <lineage>
        <taxon>Bacteria</taxon>
        <taxon>Bacillati</taxon>
        <taxon>Bacillota</taxon>
        <taxon>Clostridia</taxon>
        <taxon>Halanaerobiales</taxon>
        <taxon>Halanaerobiaceae</taxon>
        <taxon>Halanaerobium</taxon>
    </lineage>
</organism>
<dbReference type="PANTHER" id="PTHR21716:SF53">
    <property type="entry name" value="PERMEASE PERM-RELATED"/>
    <property type="match status" value="1"/>
</dbReference>
<feature type="transmembrane region" description="Helical" evidence="8">
    <location>
        <begin position="12"/>
        <end position="30"/>
    </location>
</feature>
<keyword evidence="5 8" id="KW-0812">Transmembrane</keyword>
<keyword evidence="7 8" id="KW-0472">Membrane</keyword>
<dbReference type="HOGENOM" id="CLU_031275_8_2_9"/>
<dbReference type="PANTHER" id="PTHR21716">
    <property type="entry name" value="TRANSMEMBRANE PROTEIN"/>
    <property type="match status" value="1"/>
</dbReference>
<evidence type="ECO:0000256" key="1">
    <source>
        <dbReference type="ARBA" id="ARBA00004651"/>
    </source>
</evidence>
<keyword evidence="6 8" id="KW-1133">Transmembrane helix</keyword>
<dbReference type="AlphaFoldDB" id="E4RMD8"/>
<comment type="subcellular location">
    <subcellularLocation>
        <location evidence="1">Cell membrane</location>
        <topology evidence="1">Multi-pass membrane protein</topology>
    </subcellularLocation>
</comment>
<evidence type="ECO:0008006" key="11">
    <source>
        <dbReference type="Google" id="ProtNLM"/>
    </source>
</evidence>
<reference evidence="9 10" key="2">
    <citation type="journal article" date="2011" name="J. Bacteriol.">
        <title>Complete Genome Sequence of the Haloalkaliphilic, Hydrogen Producing Halanaerobium hydrogenoformans.</title>
        <authorList>
            <person name="Brown S.D."/>
            <person name="Begemann M.B."/>
            <person name="Mormile M.R."/>
            <person name="Wall J.D."/>
            <person name="Han C.S."/>
            <person name="Goodwin L.A."/>
            <person name="Pitluck S."/>
            <person name="Land M.L."/>
            <person name="Hauser L.J."/>
            <person name="Elias D.A."/>
        </authorList>
    </citation>
    <scope>NUCLEOTIDE SEQUENCE [LARGE SCALE GENOMIC DNA]</scope>
    <source>
        <strain evidence="10">sapolanicus</strain>
    </source>
</reference>